<dbReference type="PANTHER" id="PTHR36121">
    <property type="entry name" value="PROTEIN SXY"/>
    <property type="match status" value="1"/>
</dbReference>
<reference evidence="4" key="1">
    <citation type="submission" date="2011-06" db="EMBL/GenBank/DDBJ databases">
        <title>Complete genome sequence of Paenibacillus mucilaginosus KNP414.</title>
        <authorList>
            <person name="Wang J."/>
            <person name="Hu S."/>
            <person name="Hu X."/>
            <person name="Zhang B."/>
            <person name="Dong D."/>
            <person name="Zhang S."/>
            <person name="Zhao K."/>
            <person name="Wu D."/>
        </authorList>
    </citation>
    <scope>NUCLEOTIDE SEQUENCE [LARGE SCALE GENOMIC DNA]</scope>
    <source>
        <strain evidence="4">KNP414</strain>
    </source>
</reference>
<accession>F8F7V9</accession>
<protein>
    <submittedName>
        <fullName evidence="3">TfoX domain-containing protein</fullName>
    </submittedName>
</protein>
<gene>
    <name evidence="3" type="ordered locus">KNP414_02302</name>
</gene>
<dbReference type="KEGG" id="pms:KNP414_02302"/>
<feature type="compositionally biased region" description="Basic and acidic residues" evidence="1">
    <location>
        <begin position="1"/>
        <end position="10"/>
    </location>
</feature>
<dbReference type="EMBL" id="CP002869">
    <property type="protein sequence ID" value="AEI40863.1"/>
    <property type="molecule type" value="Genomic_DNA"/>
</dbReference>
<name>F8F7V9_PAEMK</name>
<feature type="domain" description="TfoX C-terminal" evidence="2">
    <location>
        <begin position="14"/>
        <end position="86"/>
    </location>
</feature>
<organism evidence="3 4">
    <name type="scientific">Paenibacillus mucilaginosus (strain KNP414)</name>
    <dbReference type="NCBI Taxonomy" id="1036673"/>
    <lineage>
        <taxon>Bacteria</taxon>
        <taxon>Bacillati</taxon>
        <taxon>Bacillota</taxon>
        <taxon>Bacilli</taxon>
        <taxon>Bacillales</taxon>
        <taxon>Paenibacillaceae</taxon>
        <taxon>Paenibacillus</taxon>
    </lineage>
</organism>
<proteinExistence type="predicted"/>
<evidence type="ECO:0000256" key="1">
    <source>
        <dbReference type="SAM" id="MobiDB-lite"/>
    </source>
</evidence>
<sequence length="105" mass="11552">MAQERKREAGGGRIKNMGPKGSQWLESIGIKTREDLERVGSVEAYKRLKESIPGVSILALYAMEAALWDLHWNALPEEIKASLQEQVGHTPPNRAARKGTGTGID</sequence>
<dbReference type="InterPro" id="IPR047525">
    <property type="entry name" value="TfoX-like"/>
</dbReference>
<dbReference type="Gene3D" id="1.10.150.20">
    <property type="entry name" value="5' to 3' exonuclease, C-terminal subdomain"/>
    <property type="match status" value="1"/>
</dbReference>
<dbReference type="Proteomes" id="UP000006620">
    <property type="component" value="Chromosome"/>
</dbReference>
<evidence type="ECO:0000313" key="4">
    <source>
        <dbReference type="Proteomes" id="UP000006620"/>
    </source>
</evidence>
<dbReference type="PANTHER" id="PTHR36121:SF1">
    <property type="entry name" value="PROTEIN SXY"/>
    <property type="match status" value="1"/>
</dbReference>
<dbReference type="InterPro" id="IPR007077">
    <property type="entry name" value="TfoX_C"/>
</dbReference>
<dbReference type="HOGENOM" id="CLU_163277_1_1_9"/>
<evidence type="ECO:0000313" key="3">
    <source>
        <dbReference type="EMBL" id="AEI40863.1"/>
    </source>
</evidence>
<evidence type="ECO:0000259" key="2">
    <source>
        <dbReference type="Pfam" id="PF04994"/>
    </source>
</evidence>
<dbReference type="AlphaFoldDB" id="F8F7V9"/>
<reference evidence="3 4" key="2">
    <citation type="journal article" date="2013" name="Genome Announc.">
        <title>Genome Sequence of Growth-Improving Paenibacillus mucilaginosus Strain KNP414.</title>
        <authorList>
            <person name="Lu J.J."/>
            <person name="Wang J.F."/>
            <person name="Hu X.F."/>
        </authorList>
    </citation>
    <scope>NUCLEOTIDE SEQUENCE [LARGE SCALE GENOMIC DNA]</scope>
    <source>
        <strain evidence="3 4">KNP414</strain>
    </source>
</reference>
<feature type="region of interest" description="Disordered" evidence="1">
    <location>
        <begin position="83"/>
        <end position="105"/>
    </location>
</feature>
<dbReference type="PATRIC" id="fig|1036673.3.peg.2070"/>
<feature type="region of interest" description="Disordered" evidence="1">
    <location>
        <begin position="1"/>
        <end position="21"/>
    </location>
</feature>
<dbReference type="Pfam" id="PF04994">
    <property type="entry name" value="TfoX_C"/>
    <property type="match status" value="1"/>
</dbReference>